<gene>
    <name evidence="2" type="ORF">PHET_04219</name>
</gene>
<keyword evidence="1" id="KW-1133">Transmembrane helix</keyword>
<dbReference type="AlphaFoldDB" id="A0A8J4WJG0"/>
<evidence type="ECO:0000256" key="1">
    <source>
        <dbReference type="SAM" id="Phobius"/>
    </source>
</evidence>
<keyword evidence="1" id="KW-0812">Transmembrane</keyword>
<evidence type="ECO:0000313" key="3">
    <source>
        <dbReference type="Proteomes" id="UP000748531"/>
    </source>
</evidence>
<protein>
    <submittedName>
        <fullName evidence="2">Uncharacterized protein</fullName>
    </submittedName>
</protein>
<name>A0A8J4WJG0_9TREM</name>
<keyword evidence="1" id="KW-0472">Membrane</keyword>
<organism evidence="2 3">
    <name type="scientific">Paragonimus heterotremus</name>
    <dbReference type="NCBI Taxonomy" id="100268"/>
    <lineage>
        <taxon>Eukaryota</taxon>
        <taxon>Metazoa</taxon>
        <taxon>Spiralia</taxon>
        <taxon>Lophotrochozoa</taxon>
        <taxon>Platyhelminthes</taxon>
        <taxon>Trematoda</taxon>
        <taxon>Digenea</taxon>
        <taxon>Plagiorchiida</taxon>
        <taxon>Troglotremata</taxon>
        <taxon>Troglotrematidae</taxon>
        <taxon>Paragonimus</taxon>
    </lineage>
</organism>
<feature type="transmembrane region" description="Helical" evidence="1">
    <location>
        <begin position="20"/>
        <end position="43"/>
    </location>
</feature>
<proteinExistence type="predicted"/>
<dbReference type="Proteomes" id="UP000748531">
    <property type="component" value="Unassembled WGS sequence"/>
</dbReference>
<accession>A0A8J4WJG0</accession>
<keyword evidence="3" id="KW-1185">Reference proteome</keyword>
<comment type="caution">
    <text evidence="2">The sequence shown here is derived from an EMBL/GenBank/DDBJ whole genome shotgun (WGS) entry which is preliminary data.</text>
</comment>
<dbReference type="EMBL" id="LUCH01001724">
    <property type="protein sequence ID" value="KAF5402579.1"/>
    <property type="molecule type" value="Genomic_DNA"/>
</dbReference>
<reference evidence="2" key="1">
    <citation type="submission" date="2019-05" db="EMBL/GenBank/DDBJ databases">
        <title>Annotation for the trematode Paragonimus heterotremus.</title>
        <authorList>
            <person name="Choi Y.-J."/>
        </authorList>
    </citation>
    <scope>NUCLEOTIDE SEQUENCE</scope>
    <source>
        <strain evidence="2">LC</strain>
    </source>
</reference>
<sequence>MRTRVVSTFLYTHFYGTFSILSTSFSLNDSFIFFALVCSYLIFYLNCTVYTRSCVAVQIGTVNEFSLNCANTRVWQSEGPVDTDTFNQVWVSLEPSQTDYKVR</sequence>
<evidence type="ECO:0000313" key="2">
    <source>
        <dbReference type="EMBL" id="KAF5402579.1"/>
    </source>
</evidence>